<gene>
    <name evidence="2" type="ORF">pC6.5b_315</name>
</gene>
<accession>A0A7S5DQI5</accession>
<reference evidence="2" key="1">
    <citation type="submission" date="2018-12" db="EMBL/GenBank/DDBJ databases">
        <title>Three Rhizobium rhizogenes strains isolated from the same crown gall tumor carry diverse plasmids.</title>
        <authorList>
            <person name="Pulawska J."/>
            <person name="Kuzmanovic N."/>
        </authorList>
    </citation>
    <scope>NUCLEOTIDE SEQUENCE</scope>
    <source>
        <strain evidence="2">C6.5</strain>
        <plasmid evidence="2">pC6.5b</plasmid>
    </source>
</reference>
<evidence type="ECO:0000256" key="1">
    <source>
        <dbReference type="SAM" id="MobiDB-lite"/>
    </source>
</evidence>
<evidence type="ECO:0000313" key="2">
    <source>
        <dbReference type="EMBL" id="QCL10209.1"/>
    </source>
</evidence>
<geneLocation type="plasmid" evidence="2">
    <name>pC6.5b</name>
</geneLocation>
<organism evidence="2">
    <name type="scientific">Rhizobium rhizogenes</name>
    <name type="common">Agrobacterium rhizogenes</name>
    <dbReference type="NCBI Taxonomy" id="359"/>
    <lineage>
        <taxon>Bacteria</taxon>
        <taxon>Pseudomonadati</taxon>
        <taxon>Pseudomonadota</taxon>
        <taxon>Alphaproteobacteria</taxon>
        <taxon>Hyphomicrobiales</taxon>
        <taxon>Rhizobiaceae</taxon>
        <taxon>Rhizobium/Agrobacterium group</taxon>
        <taxon>Rhizobium</taxon>
    </lineage>
</organism>
<feature type="compositionally biased region" description="Basic and acidic residues" evidence="1">
    <location>
        <begin position="11"/>
        <end position="21"/>
    </location>
</feature>
<keyword evidence="2" id="KW-0614">Plasmid</keyword>
<dbReference type="EMBL" id="MK318987">
    <property type="protein sequence ID" value="QCL10209.1"/>
    <property type="molecule type" value="Genomic_DNA"/>
</dbReference>
<feature type="region of interest" description="Disordered" evidence="1">
    <location>
        <begin position="1"/>
        <end position="21"/>
    </location>
</feature>
<name>A0A7S5DQI5_RHIRH</name>
<sequence length="70" mass="7737">MHLELVSQPQKSDDPRQDRGRGLVIAESEANTSQLCHGEKGYAQIVIPGCDPPVTFQLAKKTFDEVPFLV</sequence>
<proteinExistence type="predicted"/>
<dbReference type="AlphaFoldDB" id="A0A7S5DQI5"/>
<protein>
    <submittedName>
        <fullName evidence="2">Uncharacterized protein</fullName>
    </submittedName>
</protein>